<dbReference type="PANTHER" id="PTHR40626:SF7">
    <property type="entry name" value="TRANSCRIPTION FACTOR, PUTATIVE (AFU_ORTHOLOGUE AFUA_1G04110)-RELATED"/>
    <property type="match status" value="1"/>
</dbReference>
<evidence type="ECO:0000256" key="3">
    <source>
        <dbReference type="ARBA" id="ARBA00022737"/>
    </source>
</evidence>
<evidence type="ECO:0000256" key="2">
    <source>
        <dbReference type="ARBA" id="ARBA00022723"/>
    </source>
</evidence>
<dbReference type="Proteomes" id="UP000249789">
    <property type="component" value="Unassembled WGS sequence"/>
</dbReference>
<dbReference type="InterPro" id="IPR036236">
    <property type="entry name" value="Znf_C2H2_sf"/>
</dbReference>
<dbReference type="GeneID" id="63865121"/>
<gene>
    <name evidence="11" type="ORF">BO72DRAFT_483266</name>
</gene>
<dbReference type="AlphaFoldDB" id="A0A8G1RXL7"/>
<dbReference type="OrthoDB" id="10018191at2759"/>
<dbReference type="GO" id="GO:0000981">
    <property type="term" value="F:DNA-binding transcription factor activity, RNA polymerase II-specific"/>
    <property type="evidence" value="ECO:0007669"/>
    <property type="project" value="InterPro"/>
</dbReference>
<feature type="domain" description="C2H2-type" evidence="10">
    <location>
        <begin position="32"/>
        <end position="59"/>
    </location>
</feature>
<evidence type="ECO:0000256" key="9">
    <source>
        <dbReference type="SAM" id="Phobius"/>
    </source>
</evidence>
<evidence type="ECO:0000259" key="10">
    <source>
        <dbReference type="PROSITE" id="PS50157"/>
    </source>
</evidence>
<dbReference type="Pfam" id="PF04082">
    <property type="entry name" value="Fungal_trans"/>
    <property type="match status" value="1"/>
</dbReference>
<feature type="transmembrane region" description="Helical" evidence="9">
    <location>
        <begin position="721"/>
        <end position="741"/>
    </location>
</feature>
<keyword evidence="12" id="KW-1185">Reference proteome</keyword>
<keyword evidence="9" id="KW-0812">Transmembrane</keyword>
<keyword evidence="9" id="KW-0472">Membrane</keyword>
<keyword evidence="9" id="KW-1133">Transmembrane helix</keyword>
<organism evidence="11 12">
    <name type="scientific">Aspergillus fijiensis CBS 313.89</name>
    <dbReference type="NCBI Taxonomy" id="1448319"/>
    <lineage>
        <taxon>Eukaryota</taxon>
        <taxon>Fungi</taxon>
        <taxon>Dikarya</taxon>
        <taxon>Ascomycota</taxon>
        <taxon>Pezizomycotina</taxon>
        <taxon>Eurotiomycetes</taxon>
        <taxon>Eurotiomycetidae</taxon>
        <taxon>Eurotiales</taxon>
        <taxon>Aspergillaceae</taxon>
        <taxon>Aspergillus</taxon>
    </lineage>
</organism>
<accession>A0A8G1RXL7</accession>
<dbReference type="PROSITE" id="PS00028">
    <property type="entry name" value="ZINC_FINGER_C2H2_1"/>
    <property type="match status" value="2"/>
</dbReference>
<sequence length="851" mass="94586">MVMKQCTICDRQFKKTEHFKRHERSHTKEKPYQCSVCLKRFSRSDVLSRHAKGHKNPRKEETSEPKSLQAASPATIPHNDRTPVISHASQQGMQGMSPNDLQQMQNLPSHRGTSLPATPGIPSSSLDFLANISTHQPRTEPEVNQMMPDEQQHQYFGWNHISGPDQQYFRGTILDPMQNDLLQFWLEPRGDSISHNGSLDMMGEPIGSLPGGDSVSTPQQHQQQFSTDGETSKSGNLIPNERFSRVQRYWLAPANNTGRLMNGLWRDVASSDMNNIFTLSATPPSGGPVGPQGSRYGLDEACRQRLYLAFGQTEQSQLHVLPGTNTLPSLASGSIPKNHNFPPAEVLDMALDLYFREFHPLVPFIHVPTFSASDTQPAVLYAMCLIGMVLLGTRGTMDFVCRNFSLMLERLTADLAKCSVGVENSVCTVSTFAACFLFLNLAAMTGEKEHLEKCQMLYVNLISIAQRHGLFAATEGQVLDMNLFDTFTDVETRWKAWSKVESVKRLITGLLLLDSWYSSFMSTSPIVVPDSVQLLLPCDDALFRAITAMRWMQLICSGKGMLMPTIVAPSESVGLPELESPVDDFCMHAVLSLVQLRLSEAYYRLLSNRPQFPFAPCHTYSMDPRARCLAPLQLQIADKYGDLLARLNPNAAVTWHNMCLTLSADTQIFDLAAGRSGPAPGRKALADIAAWSQTPAARRACLHAAHIYRVLTNRKTSDHMMFHSVFSLFSAALVLGLYVFMVPNVADPQGGGTAIELFDDIDWQKVGTEGLTNYMVPHGSQPFSLSDEPAVNFIRNGGTVYLRGMPIQGGYQSARRVLLDYAGLLRDAGKWSVRKFSYVLHIMSDVLMDVE</sequence>
<dbReference type="GO" id="GO:0006351">
    <property type="term" value="P:DNA-templated transcription"/>
    <property type="evidence" value="ECO:0007669"/>
    <property type="project" value="InterPro"/>
</dbReference>
<keyword evidence="2" id="KW-0479">Metal-binding</keyword>
<comment type="subcellular location">
    <subcellularLocation>
        <location evidence="1">Nucleus</location>
    </subcellularLocation>
</comment>
<dbReference type="InterPro" id="IPR013087">
    <property type="entry name" value="Znf_C2H2_type"/>
</dbReference>
<keyword evidence="5" id="KW-0862">Zinc</keyword>
<evidence type="ECO:0000256" key="5">
    <source>
        <dbReference type="ARBA" id="ARBA00022833"/>
    </source>
</evidence>
<evidence type="ECO:0000256" key="1">
    <source>
        <dbReference type="ARBA" id="ARBA00004123"/>
    </source>
</evidence>
<proteinExistence type="predicted"/>
<dbReference type="GO" id="GO:0000978">
    <property type="term" value="F:RNA polymerase II cis-regulatory region sequence-specific DNA binding"/>
    <property type="evidence" value="ECO:0007669"/>
    <property type="project" value="InterPro"/>
</dbReference>
<keyword evidence="6" id="KW-0539">Nucleus</keyword>
<dbReference type="Gene3D" id="3.30.160.60">
    <property type="entry name" value="Classic Zinc Finger"/>
    <property type="match status" value="2"/>
</dbReference>
<evidence type="ECO:0000256" key="6">
    <source>
        <dbReference type="ARBA" id="ARBA00023242"/>
    </source>
</evidence>
<reference evidence="11 12" key="1">
    <citation type="submission" date="2018-02" db="EMBL/GenBank/DDBJ databases">
        <title>The genomes of Aspergillus section Nigri reveals drivers in fungal speciation.</title>
        <authorList>
            <consortium name="DOE Joint Genome Institute"/>
            <person name="Vesth T.C."/>
            <person name="Nybo J."/>
            <person name="Theobald S."/>
            <person name="Brandl J."/>
            <person name="Frisvad J.C."/>
            <person name="Nielsen K.F."/>
            <person name="Lyhne E.K."/>
            <person name="Kogle M.E."/>
            <person name="Kuo A."/>
            <person name="Riley R."/>
            <person name="Clum A."/>
            <person name="Nolan M."/>
            <person name="Lipzen A."/>
            <person name="Salamov A."/>
            <person name="Henrissat B."/>
            <person name="Wiebenga A."/>
            <person name="De vries R.P."/>
            <person name="Grigoriev I.V."/>
            <person name="Mortensen U.H."/>
            <person name="Andersen M.R."/>
            <person name="Baker S.E."/>
        </authorList>
    </citation>
    <scope>NUCLEOTIDE SEQUENCE [LARGE SCALE GENOMIC DNA]</scope>
    <source>
        <strain evidence="11 12">CBS 313.89</strain>
    </source>
</reference>
<feature type="region of interest" description="Disordered" evidence="8">
    <location>
        <begin position="47"/>
        <end position="123"/>
    </location>
</feature>
<feature type="compositionally biased region" description="Polar residues" evidence="8">
    <location>
        <begin position="214"/>
        <end position="237"/>
    </location>
</feature>
<dbReference type="SUPFAM" id="SSF57667">
    <property type="entry name" value="beta-beta-alpha zinc fingers"/>
    <property type="match status" value="1"/>
</dbReference>
<dbReference type="InterPro" id="IPR051059">
    <property type="entry name" value="VerF-like"/>
</dbReference>
<evidence type="ECO:0000256" key="8">
    <source>
        <dbReference type="SAM" id="MobiDB-lite"/>
    </source>
</evidence>
<dbReference type="SMART" id="SM00355">
    <property type="entry name" value="ZnF_C2H2"/>
    <property type="match status" value="2"/>
</dbReference>
<dbReference type="FunFam" id="3.30.160.60:FF:000446">
    <property type="entry name" value="Zinc finger protein"/>
    <property type="match status" value="1"/>
</dbReference>
<evidence type="ECO:0000256" key="4">
    <source>
        <dbReference type="ARBA" id="ARBA00022771"/>
    </source>
</evidence>
<feature type="region of interest" description="Disordered" evidence="8">
    <location>
        <begin position="195"/>
        <end position="238"/>
    </location>
</feature>
<evidence type="ECO:0000256" key="7">
    <source>
        <dbReference type="PROSITE-ProRule" id="PRU00042"/>
    </source>
</evidence>
<name>A0A8G1RXL7_9EURO</name>
<dbReference type="PANTHER" id="PTHR40626">
    <property type="entry name" value="MIP31509P"/>
    <property type="match status" value="1"/>
</dbReference>
<feature type="domain" description="C2H2-type" evidence="10">
    <location>
        <begin position="4"/>
        <end position="31"/>
    </location>
</feature>
<dbReference type="GO" id="GO:0005634">
    <property type="term" value="C:nucleus"/>
    <property type="evidence" value="ECO:0007669"/>
    <property type="project" value="UniProtKB-SubCell"/>
</dbReference>
<dbReference type="InterPro" id="IPR007219">
    <property type="entry name" value="XnlR_reg_dom"/>
</dbReference>
<dbReference type="Pfam" id="PF00096">
    <property type="entry name" value="zf-C2H2"/>
    <property type="match status" value="1"/>
</dbReference>
<keyword evidence="3" id="KW-0677">Repeat</keyword>
<dbReference type="GO" id="GO:0008270">
    <property type="term" value="F:zinc ion binding"/>
    <property type="evidence" value="ECO:0007669"/>
    <property type="project" value="UniProtKB-KW"/>
</dbReference>
<dbReference type="GO" id="GO:0000785">
    <property type="term" value="C:chromatin"/>
    <property type="evidence" value="ECO:0007669"/>
    <property type="project" value="TreeGrafter"/>
</dbReference>
<feature type="compositionally biased region" description="Polar residues" evidence="8">
    <location>
        <begin position="87"/>
        <end position="123"/>
    </location>
</feature>
<evidence type="ECO:0000313" key="11">
    <source>
        <dbReference type="EMBL" id="RAK81084.1"/>
    </source>
</evidence>
<evidence type="ECO:0000313" key="12">
    <source>
        <dbReference type="Proteomes" id="UP000249789"/>
    </source>
</evidence>
<keyword evidence="4 7" id="KW-0863">Zinc-finger</keyword>
<dbReference type="EMBL" id="KZ824626">
    <property type="protein sequence ID" value="RAK81084.1"/>
    <property type="molecule type" value="Genomic_DNA"/>
</dbReference>
<dbReference type="VEuPathDB" id="FungiDB:BO72DRAFT_483266"/>
<dbReference type="RefSeq" id="XP_040805094.1">
    <property type="nucleotide sequence ID" value="XM_040947788.1"/>
</dbReference>
<protein>
    <submittedName>
        <fullName evidence="11">C2H2 type zinc finger domain protein</fullName>
    </submittedName>
</protein>
<dbReference type="PROSITE" id="PS50157">
    <property type="entry name" value="ZINC_FINGER_C2H2_2"/>
    <property type="match status" value="2"/>
</dbReference>
<dbReference type="CDD" id="cd12148">
    <property type="entry name" value="fungal_TF_MHR"/>
    <property type="match status" value="1"/>
</dbReference>